<dbReference type="EMBL" id="AQQV01000001">
    <property type="protein sequence ID" value="ORE88629.1"/>
    <property type="molecule type" value="Genomic_DNA"/>
</dbReference>
<evidence type="ECO:0000313" key="1">
    <source>
        <dbReference type="EMBL" id="ORE88629.1"/>
    </source>
</evidence>
<accession>A0A1Y1SHF2</accession>
<organism evidence="1 2">
    <name type="scientific">Oceanococcus atlanticus</name>
    <dbReference type="NCBI Taxonomy" id="1317117"/>
    <lineage>
        <taxon>Bacteria</taxon>
        <taxon>Pseudomonadati</taxon>
        <taxon>Pseudomonadota</taxon>
        <taxon>Gammaproteobacteria</taxon>
        <taxon>Chromatiales</taxon>
        <taxon>Oceanococcaceae</taxon>
        <taxon>Oceanococcus</taxon>
    </lineage>
</organism>
<comment type="caution">
    <text evidence="1">The sequence shown here is derived from an EMBL/GenBank/DDBJ whole genome shotgun (WGS) entry which is preliminary data.</text>
</comment>
<keyword evidence="2" id="KW-1185">Reference proteome</keyword>
<gene>
    <name evidence="1" type="ORF">ATO7_02100</name>
</gene>
<protein>
    <submittedName>
        <fullName evidence="1">Uncharacterized protein</fullName>
    </submittedName>
</protein>
<sequence length="287" mass="32148">MTNALTYKHNLAHVLKATDSVVDLGFDWRPDLWPWLALPPAHPVVVEKYQYFATMTASWAMGTFSPETYTALTMFEWHCGEAALGRNYPSRARCENWTETGAMGFKLSVSDDQGRNMFHSRGQGFAFRDRDFQQWREKSRRSALQARHVLEVDTIDPQLAGLGPDGCSFVTAVIDRVGKPAVHARVPSQGGFYPQHPFHTGSGDHVNAAQLLDCALQAVHVFSGDAQPWSQPRLCIGGQAQFQRYVELDVPFEITLDEALSDQAQLRFSQAGRDNVLLRLDLQPQAD</sequence>
<name>A0A1Y1SHF2_9GAMM</name>
<evidence type="ECO:0000313" key="2">
    <source>
        <dbReference type="Proteomes" id="UP000192342"/>
    </source>
</evidence>
<dbReference type="RefSeq" id="WP_083559255.1">
    <property type="nucleotide sequence ID" value="NZ_AQQV01000001.1"/>
</dbReference>
<dbReference type="AlphaFoldDB" id="A0A1Y1SHF2"/>
<proteinExistence type="predicted"/>
<dbReference type="Proteomes" id="UP000192342">
    <property type="component" value="Unassembled WGS sequence"/>
</dbReference>
<reference evidence="1 2" key="1">
    <citation type="submission" date="2013-04" db="EMBL/GenBank/DDBJ databases">
        <title>Oceanococcus atlanticus 22II-S10r2 Genome Sequencing.</title>
        <authorList>
            <person name="Lai Q."/>
            <person name="Li G."/>
            <person name="Shao Z."/>
        </authorList>
    </citation>
    <scope>NUCLEOTIDE SEQUENCE [LARGE SCALE GENOMIC DNA]</scope>
    <source>
        <strain evidence="1 2">22II-S10r2</strain>
    </source>
</reference>